<accession>A0ABS1JQE8</accession>
<protein>
    <submittedName>
        <fullName evidence="1">Uncharacterized protein</fullName>
    </submittedName>
</protein>
<reference evidence="1 2" key="1">
    <citation type="journal article" date="2017" name="Int. J. Syst. Evol. Microbiol.">
        <title>Ramlibacter alkalitolerans sp. nov., alkali-tolerant bacterium isolated from soil of ginseng.</title>
        <authorList>
            <person name="Lee D.H."/>
            <person name="Cha C.J."/>
        </authorList>
    </citation>
    <scope>NUCLEOTIDE SEQUENCE [LARGE SCALE GENOMIC DNA]</scope>
    <source>
        <strain evidence="1 2">KACC 19305</strain>
    </source>
</reference>
<evidence type="ECO:0000313" key="1">
    <source>
        <dbReference type="EMBL" id="MBL0426381.1"/>
    </source>
</evidence>
<evidence type="ECO:0000313" key="2">
    <source>
        <dbReference type="Proteomes" id="UP000622707"/>
    </source>
</evidence>
<comment type="caution">
    <text evidence="1">The sequence shown here is derived from an EMBL/GenBank/DDBJ whole genome shotgun (WGS) entry which is preliminary data.</text>
</comment>
<organism evidence="1 2">
    <name type="scientific">Ramlibacter alkalitolerans</name>
    <dbReference type="NCBI Taxonomy" id="2039631"/>
    <lineage>
        <taxon>Bacteria</taxon>
        <taxon>Pseudomonadati</taxon>
        <taxon>Pseudomonadota</taxon>
        <taxon>Betaproteobacteria</taxon>
        <taxon>Burkholderiales</taxon>
        <taxon>Comamonadaceae</taxon>
        <taxon>Ramlibacter</taxon>
    </lineage>
</organism>
<proteinExistence type="predicted"/>
<name>A0ABS1JQE8_9BURK</name>
<dbReference type="EMBL" id="JAEQND010000008">
    <property type="protein sequence ID" value="MBL0426381.1"/>
    <property type="molecule type" value="Genomic_DNA"/>
</dbReference>
<sequence length="71" mass="7860">MPVHNKAALAEELAAIQVSPEDAEVLSPKEQEKERLALLEEQKKRSWMEQTAHQLAGRIPISVFALGQLVG</sequence>
<dbReference type="Proteomes" id="UP000622707">
    <property type="component" value="Unassembled WGS sequence"/>
</dbReference>
<keyword evidence="2" id="KW-1185">Reference proteome</keyword>
<dbReference type="RefSeq" id="WP_201690499.1">
    <property type="nucleotide sequence ID" value="NZ_JAEQND010000008.1"/>
</dbReference>
<gene>
    <name evidence="1" type="ORF">JI746_14810</name>
</gene>